<dbReference type="PANTHER" id="PTHR11048:SF28">
    <property type="entry name" value="4-HYDROXYBENZOATE POLYPRENYLTRANSFERASE, MITOCHONDRIAL"/>
    <property type="match status" value="1"/>
</dbReference>
<keyword evidence="4" id="KW-0808">Transferase</keyword>
<dbReference type="GO" id="GO:0016765">
    <property type="term" value="F:transferase activity, transferring alkyl or aryl (other than methyl) groups"/>
    <property type="evidence" value="ECO:0007669"/>
    <property type="project" value="InterPro"/>
</dbReference>
<keyword evidence="7 8" id="KW-0472">Membrane</keyword>
<comment type="cofactor">
    <cofactor evidence="1">
        <name>Mg(2+)</name>
        <dbReference type="ChEBI" id="CHEBI:18420"/>
    </cofactor>
</comment>
<dbReference type="GO" id="GO:0005886">
    <property type="term" value="C:plasma membrane"/>
    <property type="evidence" value="ECO:0007669"/>
    <property type="project" value="TreeGrafter"/>
</dbReference>
<dbReference type="PANTHER" id="PTHR11048">
    <property type="entry name" value="PRENYLTRANSFERASES"/>
    <property type="match status" value="1"/>
</dbReference>
<dbReference type="Pfam" id="PF01040">
    <property type="entry name" value="UbiA"/>
    <property type="match status" value="1"/>
</dbReference>
<proteinExistence type="inferred from homology"/>
<feature type="transmembrane region" description="Helical" evidence="8">
    <location>
        <begin position="73"/>
        <end position="94"/>
    </location>
</feature>
<feature type="transmembrane region" description="Helical" evidence="8">
    <location>
        <begin position="265"/>
        <end position="284"/>
    </location>
</feature>
<dbReference type="InterPro" id="IPR039653">
    <property type="entry name" value="Prenyltransferase"/>
</dbReference>
<dbReference type="InterPro" id="IPR000537">
    <property type="entry name" value="UbiA_prenyltransferase"/>
</dbReference>
<feature type="transmembrane region" description="Helical" evidence="8">
    <location>
        <begin position="196"/>
        <end position="218"/>
    </location>
</feature>
<feature type="transmembrane region" description="Helical" evidence="8">
    <location>
        <begin position="115"/>
        <end position="136"/>
    </location>
</feature>
<dbReference type="InterPro" id="IPR044878">
    <property type="entry name" value="UbiA_sf"/>
</dbReference>
<evidence type="ECO:0000256" key="7">
    <source>
        <dbReference type="ARBA" id="ARBA00023136"/>
    </source>
</evidence>
<evidence type="ECO:0000256" key="1">
    <source>
        <dbReference type="ARBA" id="ARBA00001946"/>
    </source>
</evidence>
<dbReference type="Gene3D" id="1.20.120.1780">
    <property type="entry name" value="UbiA prenyltransferase"/>
    <property type="match status" value="1"/>
</dbReference>
<dbReference type="HOGENOM" id="CLU_034879_3_0_1"/>
<dbReference type="EMBL" id="KN837444">
    <property type="protein sequence ID" value="KIJ24968.1"/>
    <property type="molecule type" value="Genomic_DNA"/>
</dbReference>
<evidence type="ECO:0000313" key="10">
    <source>
        <dbReference type="Proteomes" id="UP000054279"/>
    </source>
</evidence>
<evidence type="ECO:0000256" key="5">
    <source>
        <dbReference type="ARBA" id="ARBA00022692"/>
    </source>
</evidence>
<feature type="transmembrane region" description="Helical" evidence="8">
    <location>
        <begin position="142"/>
        <end position="160"/>
    </location>
</feature>
<evidence type="ECO:0000313" key="9">
    <source>
        <dbReference type="EMBL" id="KIJ24968.1"/>
    </source>
</evidence>
<comment type="similarity">
    <text evidence="3">Belongs to the UbiA prenyltransferase family.</text>
</comment>
<feature type="transmembrane region" description="Helical" evidence="8">
    <location>
        <begin position="239"/>
        <end position="259"/>
    </location>
</feature>
<sequence length="330" mass="37065">MQSTETTPLFSQASRSLTWTESVPLRLKPYIELARIDSFIGNPLIFWPCAWGLTLSTRYVLLQWYLVTYAKQLGIWLLWSILLHSVGSIWNDICDINVDRQVERTKSRPLPSGKISIVSALLFMIPQVLVMLLLLFRFNDRTILAGLIQLFFFTPLFPLMKRITALSQVWLGLTFAWGVIGPWLGNLVIVAVSWQILSALVAFGTVWITYSYTLYAMVDRSEHHAAGIKSTALLLGEHGKPLLSCLAGLFVIGLAQIGVLTHQGSVYFLISVCGGAAHLVWQMSTIDLNDPVSCMARFKSNGGELGYVIWIGMLLDSIFWKFWILHGLNL</sequence>
<dbReference type="AlphaFoldDB" id="A0A0C9T7J6"/>
<organism evidence="9 10">
    <name type="scientific">Sphaerobolus stellatus (strain SS14)</name>
    <dbReference type="NCBI Taxonomy" id="990650"/>
    <lineage>
        <taxon>Eukaryota</taxon>
        <taxon>Fungi</taxon>
        <taxon>Dikarya</taxon>
        <taxon>Basidiomycota</taxon>
        <taxon>Agaricomycotina</taxon>
        <taxon>Agaricomycetes</taxon>
        <taxon>Phallomycetidae</taxon>
        <taxon>Geastrales</taxon>
        <taxon>Sphaerobolaceae</taxon>
        <taxon>Sphaerobolus</taxon>
    </lineage>
</organism>
<dbReference type="Gene3D" id="1.10.357.140">
    <property type="entry name" value="UbiA prenyltransferase"/>
    <property type="match status" value="1"/>
</dbReference>
<keyword evidence="5 8" id="KW-0812">Transmembrane</keyword>
<dbReference type="CDD" id="cd13959">
    <property type="entry name" value="PT_UbiA_COQ2"/>
    <property type="match status" value="1"/>
</dbReference>
<dbReference type="Proteomes" id="UP000054279">
    <property type="component" value="Unassembled WGS sequence"/>
</dbReference>
<dbReference type="FunFam" id="1.20.120.1780:FF:000001">
    <property type="entry name" value="4-hydroxybenzoate octaprenyltransferase"/>
    <property type="match status" value="1"/>
</dbReference>
<feature type="transmembrane region" description="Helical" evidence="8">
    <location>
        <begin position="44"/>
        <end position="67"/>
    </location>
</feature>
<evidence type="ECO:0000256" key="2">
    <source>
        <dbReference type="ARBA" id="ARBA00004141"/>
    </source>
</evidence>
<comment type="subcellular location">
    <subcellularLocation>
        <location evidence="2">Membrane</location>
        <topology evidence="2">Multi-pass membrane protein</topology>
    </subcellularLocation>
</comment>
<accession>A0A0C9T7J6</accession>
<keyword evidence="10" id="KW-1185">Reference proteome</keyword>
<protein>
    <submittedName>
        <fullName evidence="9">Uncharacterized protein</fullName>
    </submittedName>
</protein>
<evidence type="ECO:0000256" key="3">
    <source>
        <dbReference type="ARBA" id="ARBA00005985"/>
    </source>
</evidence>
<name>A0A0C9T7J6_SPHS4</name>
<evidence type="ECO:0000256" key="6">
    <source>
        <dbReference type="ARBA" id="ARBA00022989"/>
    </source>
</evidence>
<dbReference type="GO" id="GO:0006744">
    <property type="term" value="P:ubiquinone biosynthetic process"/>
    <property type="evidence" value="ECO:0007669"/>
    <property type="project" value="TreeGrafter"/>
</dbReference>
<feature type="transmembrane region" description="Helical" evidence="8">
    <location>
        <begin position="169"/>
        <end position="190"/>
    </location>
</feature>
<reference evidence="9 10" key="1">
    <citation type="submission" date="2014-06" db="EMBL/GenBank/DDBJ databases">
        <title>Evolutionary Origins and Diversification of the Mycorrhizal Mutualists.</title>
        <authorList>
            <consortium name="DOE Joint Genome Institute"/>
            <consortium name="Mycorrhizal Genomics Consortium"/>
            <person name="Kohler A."/>
            <person name="Kuo A."/>
            <person name="Nagy L.G."/>
            <person name="Floudas D."/>
            <person name="Copeland A."/>
            <person name="Barry K.W."/>
            <person name="Cichocki N."/>
            <person name="Veneault-Fourrey C."/>
            <person name="LaButti K."/>
            <person name="Lindquist E.A."/>
            <person name="Lipzen A."/>
            <person name="Lundell T."/>
            <person name="Morin E."/>
            <person name="Murat C."/>
            <person name="Riley R."/>
            <person name="Ohm R."/>
            <person name="Sun H."/>
            <person name="Tunlid A."/>
            <person name="Henrissat B."/>
            <person name="Grigoriev I.V."/>
            <person name="Hibbett D.S."/>
            <person name="Martin F."/>
        </authorList>
    </citation>
    <scope>NUCLEOTIDE SEQUENCE [LARGE SCALE GENOMIC DNA]</scope>
    <source>
        <strain evidence="9 10">SS14</strain>
    </source>
</reference>
<feature type="transmembrane region" description="Helical" evidence="8">
    <location>
        <begin position="305"/>
        <end position="324"/>
    </location>
</feature>
<dbReference type="OrthoDB" id="18170at2759"/>
<evidence type="ECO:0000256" key="8">
    <source>
        <dbReference type="SAM" id="Phobius"/>
    </source>
</evidence>
<evidence type="ECO:0000256" key="4">
    <source>
        <dbReference type="ARBA" id="ARBA00022679"/>
    </source>
</evidence>
<keyword evidence="6 8" id="KW-1133">Transmembrane helix</keyword>
<gene>
    <name evidence="9" type="ORF">M422DRAFT_194082</name>
</gene>